<evidence type="ECO:0000313" key="2">
    <source>
        <dbReference type="Proteomes" id="UP001305414"/>
    </source>
</evidence>
<sequence length="130" mass="14131">MAFGAFGVHGRPHDTVKEGRRHQILHERPFSPKPVHVRTSAQRSSEVAQAAHVVSKKARFVEVGIAARGGATGQDIVSFGIVGQQNPRLGEWSNEDLIQRCAGLGDLACAPRAEFTCCADCARHVYRVTE</sequence>
<reference evidence="1 2" key="1">
    <citation type="submission" date="2023-10" db="EMBL/GenBank/DDBJ databases">
        <title>Draft genome sequence of Xylaria bambusicola isolate GMP-LS, the root and basal stem rot pathogen of sugarcane in Indonesia.</title>
        <authorList>
            <person name="Selvaraj P."/>
            <person name="Muralishankar V."/>
            <person name="Muruganantham S."/>
            <person name="Sp S."/>
            <person name="Haryani S."/>
            <person name="Lau K.J.X."/>
            <person name="Naqvi N.I."/>
        </authorList>
    </citation>
    <scope>NUCLEOTIDE SEQUENCE [LARGE SCALE GENOMIC DNA]</scope>
    <source>
        <strain evidence="1">GMP-LS</strain>
    </source>
</reference>
<organism evidence="1 2">
    <name type="scientific">Xylaria bambusicola</name>
    <dbReference type="NCBI Taxonomy" id="326684"/>
    <lineage>
        <taxon>Eukaryota</taxon>
        <taxon>Fungi</taxon>
        <taxon>Dikarya</taxon>
        <taxon>Ascomycota</taxon>
        <taxon>Pezizomycotina</taxon>
        <taxon>Sordariomycetes</taxon>
        <taxon>Xylariomycetidae</taxon>
        <taxon>Xylariales</taxon>
        <taxon>Xylariaceae</taxon>
        <taxon>Xylaria</taxon>
    </lineage>
</organism>
<dbReference type="EMBL" id="JAWHQM010000089">
    <property type="protein sequence ID" value="KAK5637048.1"/>
    <property type="molecule type" value="Genomic_DNA"/>
</dbReference>
<evidence type="ECO:0000313" key="1">
    <source>
        <dbReference type="EMBL" id="KAK5637048.1"/>
    </source>
</evidence>
<keyword evidence="2" id="KW-1185">Reference proteome</keyword>
<accession>A0AAN7UX37</accession>
<proteinExistence type="predicted"/>
<dbReference type="AlphaFoldDB" id="A0AAN7UX37"/>
<comment type="caution">
    <text evidence="1">The sequence shown here is derived from an EMBL/GenBank/DDBJ whole genome shotgun (WGS) entry which is preliminary data.</text>
</comment>
<gene>
    <name evidence="1" type="ORF">RRF57_012760</name>
</gene>
<protein>
    <submittedName>
        <fullName evidence="1">Uncharacterized protein</fullName>
    </submittedName>
</protein>
<dbReference type="Proteomes" id="UP001305414">
    <property type="component" value="Unassembled WGS sequence"/>
</dbReference>
<name>A0AAN7UX37_9PEZI</name>